<gene>
    <name evidence="4" type="ordered locus">Hoch_6457</name>
</gene>
<dbReference type="Pfam" id="PF00994">
    <property type="entry name" value="MoCF_biosynth"/>
    <property type="match status" value="1"/>
</dbReference>
<sequence>MSQPTDSSKESAKKSANDPAEAVASAASSAGASPAERAFIPVRVGVLAVSDTRTLESDRSGQTIASLLGEAGHEIAARTVVPDNRDAIRAQLSAWIADPGVDVIIATGGTGVTPRDVTPEAMAPLVTKPIPGFGELFRWLSYDEIGTSTIQSRAEAALCDETYVFLLPGSTGAVRTAMTRILLQQLDYRHRPCNFVELLPRIRNEREDGSTR</sequence>
<dbReference type="EMBL" id="CP001804">
    <property type="protein sequence ID" value="ACY18926.1"/>
    <property type="molecule type" value="Genomic_DNA"/>
</dbReference>
<feature type="compositionally biased region" description="Low complexity" evidence="2">
    <location>
        <begin position="17"/>
        <end position="31"/>
    </location>
</feature>
<dbReference type="STRING" id="502025.Hoch_6457"/>
<dbReference type="SMART" id="SM00852">
    <property type="entry name" value="MoCF_biosynth"/>
    <property type="match status" value="1"/>
</dbReference>
<dbReference type="Gene3D" id="3.40.980.10">
    <property type="entry name" value="MoaB/Mog-like domain"/>
    <property type="match status" value="1"/>
</dbReference>
<dbReference type="SUPFAM" id="SSF53218">
    <property type="entry name" value="Molybdenum cofactor biosynthesis proteins"/>
    <property type="match status" value="1"/>
</dbReference>
<dbReference type="KEGG" id="hoh:Hoch_6457"/>
<dbReference type="InterPro" id="IPR036425">
    <property type="entry name" value="MoaB/Mog-like_dom_sf"/>
</dbReference>
<dbReference type="InterPro" id="IPR013484">
    <property type="entry name" value="MoaB_proteobac"/>
</dbReference>
<dbReference type="InterPro" id="IPR001453">
    <property type="entry name" value="MoaB/Mog_dom"/>
</dbReference>
<dbReference type="PANTHER" id="PTHR43232">
    <property type="entry name" value="MOLYBDENUM COFACTOR BIOSYNTHESIS PROTEIN B"/>
    <property type="match status" value="1"/>
</dbReference>
<dbReference type="GO" id="GO:0005829">
    <property type="term" value="C:cytosol"/>
    <property type="evidence" value="ECO:0007669"/>
    <property type="project" value="TreeGrafter"/>
</dbReference>
<evidence type="ECO:0000259" key="3">
    <source>
        <dbReference type="SMART" id="SM00852"/>
    </source>
</evidence>
<feature type="domain" description="MoaB/Mog" evidence="3">
    <location>
        <begin position="45"/>
        <end position="189"/>
    </location>
</feature>
<evidence type="ECO:0000313" key="5">
    <source>
        <dbReference type="Proteomes" id="UP000001880"/>
    </source>
</evidence>
<dbReference type="NCBIfam" id="TIGR00177">
    <property type="entry name" value="molyb_syn"/>
    <property type="match status" value="1"/>
</dbReference>
<dbReference type="AlphaFoldDB" id="D0LQB7"/>
<dbReference type="Proteomes" id="UP000001880">
    <property type="component" value="Chromosome"/>
</dbReference>
<protein>
    <recommendedName>
        <fullName evidence="1">Molybdenum cofactor biosynthesis protein B</fullName>
    </recommendedName>
</protein>
<dbReference type="eggNOG" id="COG0521">
    <property type="taxonomic scope" value="Bacteria"/>
</dbReference>
<accession>D0LQB7</accession>
<proteinExistence type="predicted"/>
<keyword evidence="5" id="KW-1185">Reference proteome</keyword>
<organism evidence="4 5">
    <name type="scientific">Haliangium ochraceum (strain DSM 14365 / JCM 11303 / SMP-2)</name>
    <dbReference type="NCBI Taxonomy" id="502025"/>
    <lineage>
        <taxon>Bacteria</taxon>
        <taxon>Pseudomonadati</taxon>
        <taxon>Myxococcota</taxon>
        <taxon>Polyangia</taxon>
        <taxon>Haliangiales</taxon>
        <taxon>Kofleriaceae</taxon>
        <taxon>Haliangium</taxon>
    </lineage>
</organism>
<evidence type="ECO:0000313" key="4">
    <source>
        <dbReference type="EMBL" id="ACY18926.1"/>
    </source>
</evidence>
<dbReference type="CDD" id="cd00886">
    <property type="entry name" value="MogA_MoaB"/>
    <property type="match status" value="1"/>
</dbReference>
<dbReference type="InterPro" id="IPR012245">
    <property type="entry name" value="MoaB"/>
</dbReference>
<name>D0LQB7_HALO1</name>
<dbReference type="OrthoDB" id="9784492at2"/>
<evidence type="ECO:0000256" key="1">
    <source>
        <dbReference type="ARBA" id="ARBA00015262"/>
    </source>
</evidence>
<dbReference type="PANTHER" id="PTHR43232:SF2">
    <property type="entry name" value="MOLYBDENUM COFACTOR BIOSYNTHESIS PROTEIN B"/>
    <property type="match status" value="1"/>
</dbReference>
<feature type="compositionally biased region" description="Basic and acidic residues" evidence="2">
    <location>
        <begin position="7"/>
        <end position="16"/>
    </location>
</feature>
<evidence type="ECO:0000256" key="2">
    <source>
        <dbReference type="SAM" id="MobiDB-lite"/>
    </source>
</evidence>
<reference evidence="4 5" key="1">
    <citation type="journal article" date="2010" name="Stand. Genomic Sci.">
        <title>Complete genome sequence of Haliangium ochraceum type strain (SMP-2).</title>
        <authorList>
            <consortium name="US DOE Joint Genome Institute (JGI-PGF)"/>
            <person name="Ivanova N."/>
            <person name="Daum C."/>
            <person name="Lang E."/>
            <person name="Abt B."/>
            <person name="Kopitz M."/>
            <person name="Saunders E."/>
            <person name="Lapidus A."/>
            <person name="Lucas S."/>
            <person name="Glavina Del Rio T."/>
            <person name="Nolan M."/>
            <person name="Tice H."/>
            <person name="Copeland A."/>
            <person name="Cheng J.F."/>
            <person name="Chen F."/>
            <person name="Bruce D."/>
            <person name="Goodwin L."/>
            <person name="Pitluck S."/>
            <person name="Mavromatis K."/>
            <person name="Pati A."/>
            <person name="Mikhailova N."/>
            <person name="Chen A."/>
            <person name="Palaniappan K."/>
            <person name="Land M."/>
            <person name="Hauser L."/>
            <person name="Chang Y.J."/>
            <person name="Jeffries C.D."/>
            <person name="Detter J.C."/>
            <person name="Brettin T."/>
            <person name="Rohde M."/>
            <person name="Goker M."/>
            <person name="Bristow J."/>
            <person name="Markowitz V."/>
            <person name="Eisen J.A."/>
            <person name="Hugenholtz P."/>
            <person name="Kyrpides N.C."/>
            <person name="Klenk H.P."/>
        </authorList>
    </citation>
    <scope>NUCLEOTIDE SEQUENCE [LARGE SCALE GENOMIC DNA]</scope>
    <source>
        <strain evidence="5">DSM 14365 / CIP 107738 / JCM 11303 / AJ 13395 / SMP-2</strain>
    </source>
</reference>
<dbReference type="GO" id="GO:0006777">
    <property type="term" value="P:Mo-molybdopterin cofactor biosynthetic process"/>
    <property type="evidence" value="ECO:0007669"/>
    <property type="project" value="InterPro"/>
</dbReference>
<dbReference type="NCBIfam" id="TIGR02667">
    <property type="entry name" value="moaB_proteo"/>
    <property type="match status" value="1"/>
</dbReference>
<feature type="region of interest" description="Disordered" evidence="2">
    <location>
        <begin position="1"/>
        <end position="31"/>
    </location>
</feature>
<dbReference type="RefSeq" id="WP_012831518.1">
    <property type="nucleotide sequence ID" value="NC_013440.1"/>
</dbReference>
<dbReference type="HOGENOM" id="CLU_077358_2_2_7"/>